<keyword evidence="6 7" id="KW-0472">Membrane</keyword>
<accession>A0A6B3QV46</accession>
<evidence type="ECO:0000259" key="8">
    <source>
        <dbReference type="PROSITE" id="PS50928"/>
    </source>
</evidence>
<dbReference type="CDD" id="cd06261">
    <property type="entry name" value="TM_PBP2"/>
    <property type="match status" value="1"/>
</dbReference>
<dbReference type="EMBL" id="JAAIFS010000011">
    <property type="protein sequence ID" value="NEV91923.1"/>
    <property type="molecule type" value="Genomic_DNA"/>
</dbReference>
<dbReference type="GO" id="GO:0005886">
    <property type="term" value="C:plasma membrane"/>
    <property type="evidence" value="ECO:0007669"/>
    <property type="project" value="UniProtKB-SubCell"/>
</dbReference>
<comment type="subcellular location">
    <subcellularLocation>
        <location evidence="1 7">Cell membrane</location>
        <topology evidence="1 7">Multi-pass membrane protein</topology>
    </subcellularLocation>
</comment>
<evidence type="ECO:0000256" key="4">
    <source>
        <dbReference type="ARBA" id="ARBA00022692"/>
    </source>
</evidence>
<feature type="transmembrane region" description="Helical" evidence="7">
    <location>
        <begin position="281"/>
        <end position="300"/>
    </location>
</feature>
<feature type="domain" description="ABC transmembrane type-1" evidence="8">
    <location>
        <begin position="86"/>
        <end position="297"/>
    </location>
</feature>
<comment type="similarity">
    <text evidence="7">Belongs to the binding-protein-dependent transport system permease family.</text>
</comment>
<dbReference type="PANTHER" id="PTHR30193:SF41">
    <property type="entry name" value="DIACETYLCHITOBIOSE UPTAKE SYSTEM PERMEASE PROTEIN NGCF"/>
    <property type="match status" value="1"/>
</dbReference>
<sequence>MSLSITSRPARAVRDLFATARGRDRLTGLFMTAPAVALFLVMMVVPLVLSGYLSLTDWDGYTAHPAMVGLDHYRALVDDPEVRQAAWITVLLAVIGTLAVNAVGLALALAVSTPSRTNTVLRTVFFYPYVISALIIGFLWSALLSTNGAVNSVLRSAGHAGLPFLSQPGWALASLIGVVVWSGFGFTLVLYIAGLHTVPASLLEAARIDGAGRWRILRSVTLPMIAPVVTVNIVLTLVTLLRSYDLVLSLTGGGPAGSTQTAAYLILAQSFQNNALGYGSAQSMVLTVVTGIAALAITFLRRRADERAGA</sequence>
<organism evidence="9">
    <name type="scientific">Streptomyces tendae</name>
    <dbReference type="NCBI Taxonomy" id="1932"/>
    <lineage>
        <taxon>Bacteria</taxon>
        <taxon>Bacillati</taxon>
        <taxon>Actinomycetota</taxon>
        <taxon>Actinomycetes</taxon>
        <taxon>Kitasatosporales</taxon>
        <taxon>Streptomycetaceae</taxon>
        <taxon>Streptomyces</taxon>
    </lineage>
</organism>
<evidence type="ECO:0000256" key="1">
    <source>
        <dbReference type="ARBA" id="ARBA00004651"/>
    </source>
</evidence>
<gene>
    <name evidence="9" type="ORF">GUR47_35400</name>
</gene>
<dbReference type="InterPro" id="IPR051393">
    <property type="entry name" value="ABC_transporter_permease"/>
</dbReference>
<keyword evidence="4 7" id="KW-0812">Transmembrane</keyword>
<feature type="transmembrane region" description="Helical" evidence="7">
    <location>
        <begin position="216"/>
        <end position="241"/>
    </location>
</feature>
<dbReference type="AlphaFoldDB" id="A0A6B3QV46"/>
<dbReference type="GO" id="GO:0055085">
    <property type="term" value="P:transmembrane transport"/>
    <property type="evidence" value="ECO:0007669"/>
    <property type="project" value="InterPro"/>
</dbReference>
<dbReference type="Gene3D" id="1.10.3720.10">
    <property type="entry name" value="MetI-like"/>
    <property type="match status" value="1"/>
</dbReference>
<dbReference type="SUPFAM" id="SSF161098">
    <property type="entry name" value="MetI-like"/>
    <property type="match status" value="1"/>
</dbReference>
<dbReference type="InterPro" id="IPR035906">
    <property type="entry name" value="MetI-like_sf"/>
</dbReference>
<name>A0A6B3QV46_STRTE</name>
<reference evidence="9" key="1">
    <citation type="journal article" date="2020" name="Microorganisms">
        <title>Isolation, Genomic and Metabolomic Characterization of Streptomyces tendae VITAKN with Quorum Sensing Inhibitory Activity from Southern India.</title>
        <authorList>
            <person name="Ishaque N.M."/>
            <person name="Burgsdorf I."/>
            <person name="Limlingan Malit J.J."/>
            <person name="Saha S."/>
            <person name="Teta R."/>
            <person name="Ewe D."/>
            <person name="Kannabiran K."/>
            <person name="Hrouzek P."/>
            <person name="Steindler L."/>
            <person name="Costantino V."/>
            <person name="Saurav K."/>
        </authorList>
    </citation>
    <scope>NUCLEOTIDE SEQUENCE</scope>
    <source>
        <strain evidence="9">VITAKN</strain>
    </source>
</reference>
<proteinExistence type="inferred from homology"/>
<feature type="transmembrane region" description="Helical" evidence="7">
    <location>
        <begin position="170"/>
        <end position="195"/>
    </location>
</feature>
<keyword evidence="5 7" id="KW-1133">Transmembrane helix</keyword>
<keyword evidence="2 7" id="KW-0813">Transport</keyword>
<keyword evidence="3" id="KW-1003">Cell membrane</keyword>
<dbReference type="InterPro" id="IPR000515">
    <property type="entry name" value="MetI-like"/>
</dbReference>
<evidence type="ECO:0000313" key="9">
    <source>
        <dbReference type="EMBL" id="NEV91923.1"/>
    </source>
</evidence>
<feature type="transmembrane region" description="Helical" evidence="7">
    <location>
        <begin position="124"/>
        <end position="150"/>
    </location>
</feature>
<feature type="transmembrane region" description="Helical" evidence="7">
    <location>
        <begin position="26"/>
        <end position="49"/>
    </location>
</feature>
<dbReference type="PROSITE" id="PS50928">
    <property type="entry name" value="ABC_TM1"/>
    <property type="match status" value="1"/>
</dbReference>
<dbReference type="Pfam" id="PF00528">
    <property type="entry name" value="BPD_transp_1"/>
    <property type="match status" value="1"/>
</dbReference>
<dbReference type="RefSeq" id="WP_161378390.1">
    <property type="nucleotide sequence ID" value="NZ_JAAIFS010000011.1"/>
</dbReference>
<dbReference type="PANTHER" id="PTHR30193">
    <property type="entry name" value="ABC TRANSPORTER PERMEASE PROTEIN"/>
    <property type="match status" value="1"/>
</dbReference>
<evidence type="ECO:0000256" key="3">
    <source>
        <dbReference type="ARBA" id="ARBA00022475"/>
    </source>
</evidence>
<protein>
    <submittedName>
        <fullName evidence="9">Sugar ABC transporter permease</fullName>
    </submittedName>
</protein>
<evidence type="ECO:0000256" key="2">
    <source>
        <dbReference type="ARBA" id="ARBA00022448"/>
    </source>
</evidence>
<comment type="caution">
    <text evidence="9">The sequence shown here is derived from an EMBL/GenBank/DDBJ whole genome shotgun (WGS) entry which is preliminary data.</text>
</comment>
<evidence type="ECO:0000256" key="7">
    <source>
        <dbReference type="RuleBase" id="RU363032"/>
    </source>
</evidence>
<evidence type="ECO:0000256" key="5">
    <source>
        <dbReference type="ARBA" id="ARBA00022989"/>
    </source>
</evidence>
<feature type="transmembrane region" description="Helical" evidence="7">
    <location>
        <begin position="85"/>
        <end position="112"/>
    </location>
</feature>
<evidence type="ECO:0000256" key="6">
    <source>
        <dbReference type="ARBA" id="ARBA00023136"/>
    </source>
</evidence>